<dbReference type="InterPro" id="IPR038706">
    <property type="entry name" value="Type_VI_SciN-like_sf"/>
</dbReference>
<dbReference type="PANTHER" id="PTHR37625">
    <property type="entry name" value="OUTER MEMBRANE LIPOPROTEIN-RELATED"/>
    <property type="match status" value="1"/>
</dbReference>
<evidence type="ECO:0000313" key="3">
    <source>
        <dbReference type="Proteomes" id="UP000254331"/>
    </source>
</evidence>
<reference evidence="2 3" key="1">
    <citation type="submission" date="2018-06" db="EMBL/GenBank/DDBJ databases">
        <authorList>
            <consortium name="Pathogen Informatics"/>
            <person name="Doyle S."/>
        </authorList>
    </citation>
    <scope>NUCLEOTIDE SEQUENCE [LARGE SCALE GENOMIC DNA]</scope>
    <source>
        <strain evidence="2 3">NCTC10376</strain>
    </source>
</reference>
<dbReference type="Gene3D" id="2.60.40.4150">
    <property type="entry name" value="Type VI secretion system, lipoprotein SciN"/>
    <property type="match status" value="1"/>
</dbReference>
<dbReference type="RefSeq" id="WP_036935131.1">
    <property type="nucleotide sequence ID" value="NZ_CABMNT010000001.1"/>
</dbReference>
<feature type="signal peptide" evidence="1">
    <location>
        <begin position="1"/>
        <end position="21"/>
    </location>
</feature>
<dbReference type="OrthoDB" id="8655355at2"/>
<dbReference type="NCBIfam" id="TIGR03352">
    <property type="entry name" value="VI_chp_3"/>
    <property type="match status" value="1"/>
</dbReference>
<dbReference type="InterPro" id="IPR017734">
    <property type="entry name" value="T6SS_SciN"/>
</dbReference>
<dbReference type="AlphaFoldDB" id="A0A379FB55"/>
<proteinExistence type="predicted"/>
<dbReference type="GeneID" id="93393393"/>
<organism evidence="2 3">
    <name type="scientific">Proteus vulgaris</name>
    <dbReference type="NCBI Taxonomy" id="585"/>
    <lineage>
        <taxon>Bacteria</taxon>
        <taxon>Pseudomonadati</taxon>
        <taxon>Pseudomonadota</taxon>
        <taxon>Gammaproteobacteria</taxon>
        <taxon>Enterobacterales</taxon>
        <taxon>Morganellaceae</taxon>
        <taxon>Proteus</taxon>
    </lineage>
</organism>
<keyword evidence="1" id="KW-0732">Signal</keyword>
<name>A0A379FB55_PROVU</name>
<dbReference type="Pfam" id="PF12790">
    <property type="entry name" value="T6SS-SciN"/>
    <property type="match status" value="1"/>
</dbReference>
<dbReference type="PANTHER" id="PTHR37625:SF5">
    <property type="entry name" value="LIPOPROTEIN"/>
    <property type="match status" value="1"/>
</dbReference>
<feature type="chain" id="PRO_5017070545" evidence="1">
    <location>
        <begin position="22"/>
        <end position="184"/>
    </location>
</feature>
<gene>
    <name evidence="2" type="primary">tssG</name>
    <name evidence="2" type="ORF">NCTC10376_02752</name>
</gene>
<protein>
    <submittedName>
        <fullName evidence="2">TssG</fullName>
    </submittedName>
</protein>
<evidence type="ECO:0000313" key="2">
    <source>
        <dbReference type="EMBL" id="SUC16837.1"/>
    </source>
</evidence>
<dbReference type="EMBL" id="UGTW01000001">
    <property type="protein sequence ID" value="SUC16837.1"/>
    <property type="molecule type" value="Genomic_DNA"/>
</dbReference>
<evidence type="ECO:0000256" key="1">
    <source>
        <dbReference type="SAM" id="SignalP"/>
    </source>
</evidence>
<dbReference type="Proteomes" id="UP000254331">
    <property type="component" value="Unassembled WGS sequence"/>
</dbReference>
<sequence length="184" mass="21182">MPIKTLMTYLFLIFASTQLSGCSGPFEAISKIGKVMWDPSTPVGAEKEQPSVVAFTLLADPEINPNDQGEATPVQLQIVYMNEDSLFASLDQDQIIEENCDLKKLLKRNYIDHQDYTLLPDQYKPLDLIELDKKNKYIGIIAYYSDVNITQWKKILKINGIGRHYNLLVHIKENEIEFRKEEEQ</sequence>
<accession>A0A379FB55</accession>